<dbReference type="PANTHER" id="PTHR41324">
    <property type="entry name" value="MEMBRANE PROTEIN-RELATED"/>
    <property type="match status" value="1"/>
</dbReference>
<feature type="transmembrane region" description="Helical" evidence="1">
    <location>
        <begin position="216"/>
        <end position="237"/>
    </location>
</feature>
<feature type="transmembrane region" description="Helical" evidence="1">
    <location>
        <begin position="243"/>
        <end position="270"/>
    </location>
</feature>
<feature type="transmembrane region" description="Helical" evidence="1">
    <location>
        <begin position="76"/>
        <end position="94"/>
    </location>
</feature>
<dbReference type="InParanoid" id="B2A452"/>
<dbReference type="Pfam" id="PF09991">
    <property type="entry name" value="DUF2232"/>
    <property type="match status" value="1"/>
</dbReference>
<accession>B2A452</accession>
<keyword evidence="1" id="KW-0472">Membrane</keyword>
<dbReference type="FunCoup" id="B2A452">
    <property type="interactions" value="3"/>
</dbReference>
<feature type="transmembrane region" description="Helical" evidence="1">
    <location>
        <begin position="52"/>
        <end position="70"/>
    </location>
</feature>
<dbReference type="EMBL" id="CP001034">
    <property type="protein sequence ID" value="ACB86458.1"/>
    <property type="molecule type" value="Genomic_DNA"/>
</dbReference>
<protein>
    <submittedName>
        <fullName evidence="2">Membrane protein-like protein</fullName>
    </submittedName>
</protein>
<feature type="transmembrane region" description="Helical" evidence="1">
    <location>
        <begin position="106"/>
        <end position="126"/>
    </location>
</feature>
<dbReference type="OrthoDB" id="1726902at2"/>
<keyword evidence="1" id="KW-0812">Transmembrane</keyword>
<dbReference type="eggNOG" id="COG4241">
    <property type="taxonomic scope" value="Bacteria"/>
</dbReference>
<gene>
    <name evidence="2" type="ordered locus">Nther_2912</name>
</gene>
<evidence type="ECO:0000256" key="1">
    <source>
        <dbReference type="SAM" id="Phobius"/>
    </source>
</evidence>
<proteinExistence type="predicted"/>
<keyword evidence="1" id="KW-1133">Transmembrane helix</keyword>
<dbReference type="RefSeq" id="WP_012449290.1">
    <property type="nucleotide sequence ID" value="NC_010718.1"/>
</dbReference>
<evidence type="ECO:0000313" key="3">
    <source>
        <dbReference type="Proteomes" id="UP000001683"/>
    </source>
</evidence>
<feature type="transmembrane region" description="Helical" evidence="1">
    <location>
        <begin position="173"/>
        <end position="195"/>
    </location>
</feature>
<feature type="transmembrane region" description="Helical" evidence="1">
    <location>
        <begin position="14"/>
        <end position="40"/>
    </location>
</feature>
<sequence length="317" mass="35487">MTGPDNTKNIAEGAILTALFLVLAILTYYTPLFILSFVILPTPYVVIMVRTNFKIFLMAAIVGLAALFTIVDPVFALSMGITALLIGGGLGYAFKAGWKASTAMVMATVAILAIFLAFFGLIQLVLDIDLFQEMLVTFEGAFKSQIEILEMMGAPESQIEELQDVKEIIRENVVIFIPASLVAVSIILAYLQNLINGKILEKLGYVITKLPNFRDWRFPPFFTWFYIISAFMLLFQLDLHGYWGMLAANLFLISNYILLIHGLAFAYWFLNEKKGFSNILIIVILIIGLVMPILNMLLVLIGIIDQLLNLRVKLEKQ</sequence>
<dbReference type="AlphaFoldDB" id="B2A452"/>
<reference evidence="2 3" key="1">
    <citation type="submission" date="2008-04" db="EMBL/GenBank/DDBJ databases">
        <title>Complete sequence of chromosome of Natranaerobius thermophilus JW/NM-WN-LF.</title>
        <authorList>
            <consortium name="US DOE Joint Genome Institute"/>
            <person name="Copeland A."/>
            <person name="Lucas S."/>
            <person name="Lapidus A."/>
            <person name="Glavina del Rio T."/>
            <person name="Dalin E."/>
            <person name="Tice H."/>
            <person name="Bruce D."/>
            <person name="Goodwin L."/>
            <person name="Pitluck S."/>
            <person name="Chertkov O."/>
            <person name="Brettin T."/>
            <person name="Detter J.C."/>
            <person name="Han C."/>
            <person name="Kuske C.R."/>
            <person name="Schmutz J."/>
            <person name="Larimer F."/>
            <person name="Land M."/>
            <person name="Hauser L."/>
            <person name="Kyrpides N."/>
            <person name="Lykidis A."/>
            <person name="Mesbah N.M."/>
            <person name="Wiegel J."/>
        </authorList>
    </citation>
    <scope>NUCLEOTIDE SEQUENCE [LARGE SCALE GENOMIC DNA]</scope>
    <source>
        <strain evidence="3">ATCC BAA-1301 / DSM 18059 / JW/NM-WN-LF</strain>
    </source>
</reference>
<dbReference type="STRING" id="457570.Nther_2912"/>
<organism evidence="2 3">
    <name type="scientific">Natranaerobius thermophilus (strain ATCC BAA-1301 / DSM 18059 / JW/NM-WN-LF)</name>
    <dbReference type="NCBI Taxonomy" id="457570"/>
    <lineage>
        <taxon>Bacteria</taxon>
        <taxon>Bacillati</taxon>
        <taxon>Bacillota</taxon>
        <taxon>Clostridia</taxon>
        <taxon>Natranaerobiales</taxon>
        <taxon>Natranaerobiaceae</taxon>
        <taxon>Natranaerobius</taxon>
    </lineage>
</organism>
<reference evidence="2 3" key="2">
    <citation type="journal article" date="2011" name="J. Bacteriol.">
        <title>Complete genome sequence of the anaerobic, halophilic alkalithermophile Natranaerobius thermophilus JW/NM-WN-LF.</title>
        <authorList>
            <person name="Zhao B."/>
            <person name="Mesbah N.M."/>
            <person name="Dalin E."/>
            <person name="Goodwin L."/>
            <person name="Nolan M."/>
            <person name="Pitluck S."/>
            <person name="Chertkov O."/>
            <person name="Brettin T.S."/>
            <person name="Han J."/>
            <person name="Larimer F.W."/>
            <person name="Land M.L."/>
            <person name="Hauser L."/>
            <person name="Kyrpides N."/>
            <person name="Wiegel J."/>
        </authorList>
    </citation>
    <scope>NUCLEOTIDE SEQUENCE [LARGE SCALE GENOMIC DNA]</scope>
    <source>
        <strain evidence="3">ATCC BAA-1301 / DSM 18059 / JW/NM-WN-LF</strain>
    </source>
</reference>
<dbReference type="HOGENOM" id="CLU_068641_3_0_9"/>
<feature type="transmembrane region" description="Helical" evidence="1">
    <location>
        <begin position="279"/>
        <end position="304"/>
    </location>
</feature>
<dbReference type="PANTHER" id="PTHR41324:SF1">
    <property type="entry name" value="DUF2232 DOMAIN-CONTAINING PROTEIN"/>
    <property type="match status" value="1"/>
</dbReference>
<keyword evidence="3" id="KW-1185">Reference proteome</keyword>
<name>B2A452_NATTJ</name>
<dbReference type="Proteomes" id="UP000001683">
    <property type="component" value="Chromosome"/>
</dbReference>
<evidence type="ECO:0000313" key="2">
    <source>
        <dbReference type="EMBL" id="ACB86458.1"/>
    </source>
</evidence>
<dbReference type="KEGG" id="nth:Nther_2912"/>
<dbReference type="InterPro" id="IPR018710">
    <property type="entry name" value="DUF2232"/>
</dbReference>